<comment type="caution">
    <text evidence="2">The sequence shown here is derived from an EMBL/GenBank/DDBJ whole genome shotgun (WGS) entry which is preliminary data.</text>
</comment>
<reference evidence="2 3" key="1">
    <citation type="journal article" date="2024" name="Commun. Biol.">
        <title>Comparative genomic analysis of thermophilic fungi reveals convergent evolutionary adaptations and gene losses.</title>
        <authorList>
            <person name="Steindorff A.S."/>
            <person name="Aguilar-Pontes M.V."/>
            <person name="Robinson A.J."/>
            <person name="Andreopoulos B."/>
            <person name="LaButti K."/>
            <person name="Kuo A."/>
            <person name="Mondo S."/>
            <person name="Riley R."/>
            <person name="Otillar R."/>
            <person name="Haridas S."/>
            <person name="Lipzen A."/>
            <person name="Grimwood J."/>
            <person name="Schmutz J."/>
            <person name="Clum A."/>
            <person name="Reid I.D."/>
            <person name="Moisan M.C."/>
            <person name="Butler G."/>
            <person name="Nguyen T.T.M."/>
            <person name="Dewar K."/>
            <person name="Conant G."/>
            <person name="Drula E."/>
            <person name="Henrissat B."/>
            <person name="Hansel C."/>
            <person name="Singer S."/>
            <person name="Hutchinson M.I."/>
            <person name="de Vries R.P."/>
            <person name="Natvig D.O."/>
            <person name="Powell A.J."/>
            <person name="Tsang A."/>
            <person name="Grigoriev I.V."/>
        </authorList>
    </citation>
    <scope>NUCLEOTIDE SEQUENCE [LARGE SCALE GENOMIC DNA]</scope>
    <source>
        <strain evidence="2 3">ATCC 24622</strain>
    </source>
</reference>
<evidence type="ECO:0000256" key="1">
    <source>
        <dbReference type="SAM" id="MobiDB-lite"/>
    </source>
</evidence>
<dbReference type="Proteomes" id="UP001586593">
    <property type="component" value="Unassembled WGS sequence"/>
</dbReference>
<protein>
    <submittedName>
        <fullName evidence="2">Uncharacterized protein</fullName>
    </submittedName>
</protein>
<feature type="region of interest" description="Disordered" evidence="1">
    <location>
        <begin position="1"/>
        <end position="39"/>
    </location>
</feature>
<gene>
    <name evidence="2" type="ORF">VTK73DRAFT_6994</name>
</gene>
<organism evidence="2 3">
    <name type="scientific">Phialemonium thermophilum</name>
    <dbReference type="NCBI Taxonomy" id="223376"/>
    <lineage>
        <taxon>Eukaryota</taxon>
        <taxon>Fungi</taxon>
        <taxon>Dikarya</taxon>
        <taxon>Ascomycota</taxon>
        <taxon>Pezizomycotina</taxon>
        <taxon>Sordariomycetes</taxon>
        <taxon>Sordariomycetidae</taxon>
        <taxon>Cephalothecales</taxon>
        <taxon>Cephalothecaceae</taxon>
        <taxon>Phialemonium</taxon>
    </lineage>
</organism>
<dbReference type="EMBL" id="JAZHXJ010000415">
    <property type="protein sequence ID" value="KAL1861663.1"/>
    <property type="molecule type" value="Genomic_DNA"/>
</dbReference>
<evidence type="ECO:0000313" key="3">
    <source>
        <dbReference type="Proteomes" id="UP001586593"/>
    </source>
</evidence>
<accession>A0ABR3WH02</accession>
<keyword evidence="3" id="KW-1185">Reference proteome</keyword>
<evidence type="ECO:0000313" key="2">
    <source>
        <dbReference type="EMBL" id="KAL1861663.1"/>
    </source>
</evidence>
<proteinExistence type="predicted"/>
<sequence length="194" mass="21242">MSRAESKGSRLGGGNQQLSGLDEAPPHTVPDAAEEMDGGGQRAGNYVVCRMSQRGLYRKGSKDGNVTSIACWGDLFIWSCSLLCLPIHTYVRELFNAITQGVRMPRATERQMRDVDGVDVMTGLLTICDDIIGRECIADDWSRPGPDPRRLQIVVATTFLVAQVVTSLFSHILVRKGIEHRWGETGKKGGQEPA</sequence>
<name>A0ABR3WH02_9PEZI</name>